<comment type="subunit">
    <text evidence="3">Homotetramer.</text>
</comment>
<evidence type="ECO:0000256" key="19">
    <source>
        <dbReference type="SAM" id="Phobius"/>
    </source>
</evidence>
<dbReference type="RefSeq" id="XP_042601917.1">
    <property type="nucleotide sequence ID" value="XM_042745983.1"/>
</dbReference>
<dbReference type="FunFam" id="1.20.120.20:FF:000007">
    <property type="entry name" value="Apolipoprotein A-IV a"/>
    <property type="match status" value="1"/>
</dbReference>
<dbReference type="GO" id="GO:0034362">
    <property type="term" value="C:low-density lipoprotein particle"/>
    <property type="evidence" value="ECO:0007669"/>
    <property type="project" value="TreeGrafter"/>
</dbReference>
<dbReference type="GO" id="GO:0034361">
    <property type="term" value="C:very-low-density lipoprotein particle"/>
    <property type="evidence" value="ECO:0007669"/>
    <property type="project" value="TreeGrafter"/>
</dbReference>
<feature type="coiled-coil region" evidence="18">
    <location>
        <begin position="548"/>
        <end position="586"/>
    </location>
</feature>
<keyword evidence="9" id="KW-0677">Repeat</keyword>
<accession>A0A9Q9XHG6</accession>
<keyword evidence="18" id="KW-0175">Coiled coil</keyword>
<keyword evidence="19" id="KW-1133">Transmembrane helix</keyword>
<sequence length="609" mass="70021">MACTADSRALPSGLYCLYQSSATHLNTVLIPSQHLHTEQDKRKSLHIIMKGLVVFVIAVFTGCHASMLWQDESVPSMDLVKNAFWNYVSQATLTAEDTLQMIRNSELGQEINDRISQSADAINKYTLAIQSQVTPLTQTLMAKLSQEADQLKLRLEQEITSVQSQLKPYFEEIRGDIEEQVERLKKDAAPYAEALNSEALRSTLVQGAEELKAKLERSLMEMGPQAEELKQKLDQHFLDFQMSMSPLAQTFQSQMAQRSQELQKNLAPYSEELSKLDPYAQDLKAQLTALWESFAKNKATKSHKGYQHDCDLSHINTSCFPNSHYRTHWKICLVYCPKTTMKFVAVIFALAVISGCQGRFLFQDEPKSRWEEAVDQFWNHVSELTSKAEEMRDNIKATQLGRELDTLISDTMMELQIYKDDLNSKLGPYAQETAKRFNEDAQLLANKLRTHMEDATDRVNEYTEELRTIVEQNADEVKNKVNNYAKKLRKRFNKDIQEINKKMSTYFEEVHSRATQGMDDVKDRLEPYFTSVHERAGEKLTTLGDLLRSQGEGIKEKLESQMQDLKEKVEKSTENMRNTIQEKAEEIKNWFNPYVSQVQKQLETVMEGL</sequence>
<evidence type="ECO:0000256" key="11">
    <source>
        <dbReference type="ARBA" id="ARBA00023055"/>
    </source>
</evidence>
<dbReference type="GO" id="GO:0042627">
    <property type="term" value="C:chylomicron"/>
    <property type="evidence" value="ECO:0007669"/>
    <property type="project" value="TreeGrafter"/>
</dbReference>
<dbReference type="KEGG" id="ccar:109111873"/>
<comment type="function">
    <text evidence="17">APOE is an apolipoprotein, a protein associating with lipid particles, that mainly functions in lipoprotein-mediated lipid transport between organs via the plasma and interstitial fluids. APOE is a core component of plasma lipoproteins and is involved in their production, conversion and clearance. Apolipoproteins are amphipathic molecules that interact both with lipids of the lipoprotein particle core and the aqueous environment of the plasma.</text>
</comment>
<evidence type="ECO:0000256" key="9">
    <source>
        <dbReference type="ARBA" id="ARBA00022737"/>
    </source>
</evidence>
<keyword evidence="11" id="KW-0445">Lipid transport</keyword>
<evidence type="ECO:0000256" key="4">
    <source>
        <dbReference type="ARBA" id="ARBA00022448"/>
    </source>
</evidence>
<dbReference type="GO" id="GO:0060228">
    <property type="term" value="F:phosphatidylcholine-sterol O-acyltransferase activator activity"/>
    <property type="evidence" value="ECO:0007669"/>
    <property type="project" value="TreeGrafter"/>
</dbReference>
<evidence type="ECO:0000256" key="5">
    <source>
        <dbReference type="ARBA" id="ARBA00022525"/>
    </source>
</evidence>
<evidence type="ECO:0000256" key="3">
    <source>
        <dbReference type="ARBA" id="ARBA00011881"/>
    </source>
</evidence>
<keyword evidence="19" id="KW-0472">Membrane</keyword>
<evidence type="ECO:0000256" key="6">
    <source>
        <dbReference type="ARBA" id="ARBA00022530"/>
    </source>
</evidence>
<dbReference type="GeneID" id="109111873"/>
<dbReference type="GO" id="GO:0005543">
    <property type="term" value="F:phospholipid binding"/>
    <property type="evidence" value="ECO:0007669"/>
    <property type="project" value="TreeGrafter"/>
</dbReference>
<keyword evidence="10" id="KW-0345">HDL</keyword>
<evidence type="ECO:0000256" key="14">
    <source>
        <dbReference type="ARBA" id="ARBA00023166"/>
    </source>
</evidence>
<keyword evidence="12" id="KW-0443">Lipid metabolism</keyword>
<keyword evidence="15" id="KW-0753">Steroid metabolism</keyword>
<dbReference type="GO" id="GO:0008203">
    <property type="term" value="P:cholesterol metabolic process"/>
    <property type="evidence" value="ECO:0007669"/>
    <property type="project" value="UniProtKB-KW"/>
</dbReference>
<keyword evidence="6" id="KW-0272">Extracellular matrix</keyword>
<evidence type="ECO:0000256" key="2">
    <source>
        <dbReference type="ARBA" id="ARBA00008788"/>
    </source>
</evidence>
<evidence type="ECO:0000256" key="13">
    <source>
        <dbReference type="ARBA" id="ARBA00023121"/>
    </source>
</evidence>
<keyword evidence="5" id="KW-0964">Secreted</keyword>
<dbReference type="Pfam" id="PF01442">
    <property type="entry name" value="Apolipoprotein"/>
    <property type="match status" value="2"/>
</dbReference>
<dbReference type="GO" id="GO:0120020">
    <property type="term" value="F:cholesterol transfer activity"/>
    <property type="evidence" value="ECO:0007669"/>
    <property type="project" value="TreeGrafter"/>
</dbReference>
<keyword evidence="8" id="KW-0732">Signal</keyword>
<dbReference type="InterPro" id="IPR000074">
    <property type="entry name" value="ApoA_E"/>
</dbReference>
<proteinExistence type="inferred from homology"/>
<reference evidence="20" key="1">
    <citation type="submission" date="2025-08" db="UniProtKB">
        <authorList>
            <consortium name="RefSeq"/>
        </authorList>
    </citation>
    <scope>IDENTIFICATION</scope>
    <source>
        <tissue evidence="20">Muscle</tissue>
    </source>
</reference>
<dbReference type="GO" id="GO:0042157">
    <property type="term" value="P:lipoprotein metabolic process"/>
    <property type="evidence" value="ECO:0007669"/>
    <property type="project" value="InterPro"/>
</dbReference>
<evidence type="ECO:0000256" key="10">
    <source>
        <dbReference type="ARBA" id="ARBA00022850"/>
    </source>
</evidence>
<evidence type="ECO:0000256" key="12">
    <source>
        <dbReference type="ARBA" id="ARBA00023098"/>
    </source>
</evidence>
<comment type="similarity">
    <text evidence="2">Belongs to the apolipoprotein A1/A4/E family.</text>
</comment>
<dbReference type="PANTHER" id="PTHR18976">
    <property type="entry name" value="APOLIPOPROTEIN"/>
    <property type="match status" value="1"/>
</dbReference>
<comment type="function">
    <text evidence="16">Participates in the reverse transport of cholesterol from tissues to the liver for excretion by promoting cholesterol efflux from tissues and by acting as a cofactor for the lecithin cholesterol acyltransferase (LCAT).</text>
</comment>
<keyword evidence="13" id="KW-0446">Lipid-binding</keyword>
<feature type="coiled-coil region" evidence="18">
    <location>
        <begin position="438"/>
        <end position="487"/>
    </location>
</feature>
<keyword evidence="4" id="KW-0813">Transport</keyword>
<keyword evidence="19" id="KW-0812">Transmembrane</keyword>
<evidence type="ECO:0000256" key="7">
    <source>
        <dbReference type="ARBA" id="ARBA00022548"/>
    </source>
</evidence>
<keyword evidence="7" id="KW-0153">Cholesterol metabolism</keyword>
<dbReference type="Proteomes" id="UP001155660">
    <property type="component" value="Chromosome B19"/>
</dbReference>
<dbReference type="GO" id="GO:0055090">
    <property type="term" value="P:acylglycerol homeostasis"/>
    <property type="evidence" value="ECO:0007669"/>
    <property type="project" value="TreeGrafter"/>
</dbReference>
<dbReference type="InterPro" id="IPR050163">
    <property type="entry name" value="Apolipoprotein_A1/A4/E"/>
</dbReference>
<evidence type="ECO:0000256" key="15">
    <source>
        <dbReference type="ARBA" id="ARBA00023221"/>
    </source>
</evidence>
<dbReference type="GO" id="GO:1903561">
    <property type="term" value="C:extracellular vesicle"/>
    <property type="evidence" value="ECO:0007669"/>
    <property type="project" value="TreeGrafter"/>
</dbReference>
<keyword evidence="14" id="KW-1207">Sterol metabolism</keyword>
<name>A0A9Q9XHG6_CYPCA</name>
<comment type="subcellular location">
    <subcellularLocation>
        <location evidence="1">Secreted</location>
        <location evidence="1">Extracellular space</location>
        <location evidence="1">Extracellular matrix</location>
    </subcellularLocation>
</comment>
<dbReference type="GO" id="GO:0033700">
    <property type="term" value="P:phospholipid efflux"/>
    <property type="evidence" value="ECO:0007669"/>
    <property type="project" value="TreeGrafter"/>
</dbReference>
<evidence type="ECO:0000313" key="20">
    <source>
        <dbReference type="RefSeq" id="XP_042601917.1"/>
    </source>
</evidence>
<evidence type="ECO:0000256" key="8">
    <source>
        <dbReference type="ARBA" id="ARBA00022729"/>
    </source>
</evidence>
<dbReference type="GO" id="GO:0033344">
    <property type="term" value="P:cholesterol efflux"/>
    <property type="evidence" value="ECO:0007669"/>
    <property type="project" value="TreeGrafter"/>
</dbReference>
<dbReference type="FunFam" id="1.20.120.20:FF:000010">
    <property type="entry name" value="Apolipoprotein E"/>
    <property type="match status" value="1"/>
</dbReference>
<dbReference type="OrthoDB" id="9886755at2759"/>
<evidence type="ECO:0000256" key="17">
    <source>
        <dbReference type="ARBA" id="ARBA00056320"/>
    </source>
</evidence>
<evidence type="ECO:0000256" key="16">
    <source>
        <dbReference type="ARBA" id="ARBA00037506"/>
    </source>
</evidence>
<evidence type="ECO:0000256" key="18">
    <source>
        <dbReference type="SAM" id="Coils"/>
    </source>
</evidence>
<dbReference type="AlphaFoldDB" id="A0A9Q9XHG6"/>
<dbReference type="PANTHER" id="PTHR18976:SF2">
    <property type="entry name" value="APOLIPOPROTEIN E"/>
    <property type="match status" value="1"/>
</dbReference>
<organism evidence="20">
    <name type="scientific">Cyprinus carpio</name>
    <name type="common">Common carp</name>
    <dbReference type="NCBI Taxonomy" id="7962"/>
    <lineage>
        <taxon>Eukaryota</taxon>
        <taxon>Metazoa</taxon>
        <taxon>Chordata</taxon>
        <taxon>Craniata</taxon>
        <taxon>Vertebrata</taxon>
        <taxon>Euteleostomi</taxon>
        <taxon>Actinopterygii</taxon>
        <taxon>Neopterygii</taxon>
        <taxon>Teleostei</taxon>
        <taxon>Ostariophysi</taxon>
        <taxon>Cypriniformes</taxon>
        <taxon>Cyprinidae</taxon>
        <taxon>Cyprininae</taxon>
        <taxon>Cyprinus</taxon>
    </lineage>
</organism>
<feature type="transmembrane region" description="Helical" evidence="19">
    <location>
        <begin position="47"/>
        <end position="69"/>
    </location>
</feature>
<dbReference type="GO" id="GO:0034364">
    <property type="term" value="C:high-density lipoprotein particle"/>
    <property type="evidence" value="ECO:0007669"/>
    <property type="project" value="UniProtKB-KW"/>
</dbReference>
<protein>
    <submittedName>
        <fullName evidence="20">Uncharacterized protein LOC109111873</fullName>
    </submittedName>
</protein>
<evidence type="ECO:0000256" key="1">
    <source>
        <dbReference type="ARBA" id="ARBA00004498"/>
    </source>
</evidence>
<gene>
    <name evidence="20" type="primary">LOC109111873</name>
</gene>